<reference evidence="3" key="1">
    <citation type="submission" date="2018-03" db="EMBL/GenBank/DDBJ databases">
        <authorList>
            <person name="Guldener U."/>
        </authorList>
    </citation>
    <scope>NUCLEOTIDE SEQUENCE</scope>
</reference>
<dbReference type="EMBL" id="ONZQ02000010">
    <property type="protein sequence ID" value="SPO04285.1"/>
    <property type="molecule type" value="Genomic_DNA"/>
</dbReference>
<dbReference type="GO" id="GO:0016887">
    <property type="term" value="F:ATP hydrolysis activity"/>
    <property type="evidence" value="ECO:0007669"/>
    <property type="project" value="InterPro"/>
</dbReference>
<feature type="domain" description="AAA+ ATPase" evidence="2">
    <location>
        <begin position="313"/>
        <end position="440"/>
    </location>
</feature>
<dbReference type="PANTHER" id="PTHR46411">
    <property type="entry name" value="FAMILY ATPASE, PUTATIVE-RELATED"/>
    <property type="match status" value="1"/>
</dbReference>
<dbReference type="Proteomes" id="UP001187682">
    <property type="component" value="Unassembled WGS sequence"/>
</dbReference>
<feature type="region of interest" description="Disordered" evidence="1">
    <location>
        <begin position="214"/>
        <end position="234"/>
    </location>
</feature>
<dbReference type="Gene3D" id="3.40.50.300">
    <property type="entry name" value="P-loop containing nucleotide triphosphate hydrolases"/>
    <property type="match status" value="1"/>
</dbReference>
<dbReference type="Pfam" id="PF23232">
    <property type="entry name" value="AAA_lid_13"/>
    <property type="match status" value="1"/>
</dbReference>
<evidence type="ECO:0000259" key="2">
    <source>
        <dbReference type="SMART" id="SM00382"/>
    </source>
</evidence>
<dbReference type="InterPro" id="IPR003959">
    <property type="entry name" value="ATPase_AAA_core"/>
</dbReference>
<dbReference type="Pfam" id="PF00004">
    <property type="entry name" value="AAA"/>
    <property type="match status" value="1"/>
</dbReference>
<dbReference type="InterPro" id="IPR056599">
    <property type="entry name" value="AAA_lid_fung"/>
</dbReference>
<dbReference type="InterPro" id="IPR054289">
    <property type="entry name" value="DUF7025"/>
</dbReference>
<organism evidence="3 4">
    <name type="scientific">Cephalotrichum gorgonifer</name>
    <dbReference type="NCBI Taxonomy" id="2041049"/>
    <lineage>
        <taxon>Eukaryota</taxon>
        <taxon>Fungi</taxon>
        <taxon>Dikarya</taxon>
        <taxon>Ascomycota</taxon>
        <taxon>Pezizomycotina</taxon>
        <taxon>Sordariomycetes</taxon>
        <taxon>Hypocreomycetidae</taxon>
        <taxon>Microascales</taxon>
        <taxon>Microascaceae</taxon>
        <taxon>Cephalotrichum</taxon>
    </lineage>
</organism>
<evidence type="ECO:0000313" key="3">
    <source>
        <dbReference type="EMBL" id="SPO04285.1"/>
    </source>
</evidence>
<name>A0AAE8N3R9_9PEZI</name>
<comment type="caution">
    <text evidence="3">The sequence shown here is derived from an EMBL/GenBank/DDBJ whole genome shotgun (WGS) entry which is preliminary data.</text>
</comment>
<dbReference type="AlphaFoldDB" id="A0AAE8N3R9"/>
<dbReference type="GO" id="GO:0005524">
    <property type="term" value="F:ATP binding"/>
    <property type="evidence" value="ECO:0007669"/>
    <property type="project" value="InterPro"/>
</dbReference>
<proteinExistence type="predicted"/>
<dbReference type="InterPro" id="IPR027417">
    <property type="entry name" value="P-loop_NTPase"/>
</dbReference>
<evidence type="ECO:0000313" key="4">
    <source>
        <dbReference type="Proteomes" id="UP001187682"/>
    </source>
</evidence>
<dbReference type="SUPFAM" id="SSF52540">
    <property type="entry name" value="P-loop containing nucleoside triphosphate hydrolases"/>
    <property type="match status" value="1"/>
</dbReference>
<gene>
    <name evidence="3" type="ORF">DNG_06968</name>
</gene>
<evidence type="ECO:0000256" key="1">
    <source>
        <dbReference type="SAM" id="MobiDB-lite"/>
    </source>
</evidence>
<protein>
    <submittedName>
        <fullName evidence="3">Related to TOB3 (Member of AAA-ATPase family)</fullName>
    </submittedName>
</protein>
<sequence length="541" mass="61986">MSILQLHEPSLLDHWDNERNLVAPYLQLYHARSRVKDLLCDKLGGVEKAHASELIAYLEESFIHGYEDANRLFARGLVSRAHLSKLFGPAEVVVTRSGGEVVAYLSRTCPEPDTMITLDAYTWVFDGSFKREEKGLTVFWPHGSGDEIPITSLDIYPLRFDRSGLREALRMRGETFWSCRKRRFVSYKSPATTLEMQVANPRYMVDMSTYRELHKEQGQSGERGDLDAEAMSRDEPPDDPFVLLLPPRILGFGMHDKKWRSLLVEHIREIQWNRRAFKDQLVLDSHKKDLVEALVRNHLSSRVSTDVIEEKGNGLIILLHGGPGTGKTLTAESVAELAEKPLYRVTCGDMGTDAESVERYLDSVLYIGSIWKAVVLLDESDVFLEERTQTDLQRNALVSIFLRVLEYYDGILILTSNRVGIFDEAFKSRVQLALHYPPIDQNGRQEIWNNFFVHLKKQDDTINSNDLMEKLQILAGHELNGREIRNAIATGRQLARFKNEPLSYSHLKQTIKVANEFNEYVEKTHGHRDSEYVRAQGTRLE</sequence>
<dbReference type="PANTHER" id="PTHR46411:SF2">
    <property type="entry name" value="AAA+ ATPASE DOMAIN-CONTAINING PROTEIN"/>
    <property type="match status" value="1"/>
</dbReference>
<accession>A0AAE8N3R9</accession>
<dbReference type="SMART" id="SM00382">
    <property type="entry name" value="AAA"/>
    <property type="match status" value="1"/>
</dbReference>
<keyword evidence="4" id="KW-1185">Reference proteome</keyword>
<dbReference type="Pfam" id="PF22942">
    <property type="entry name" value="DUF7025"/>
    <property type="match status" value="1"/>
</dbReference>
<dbReference type="InterPro" id="IPR003593">
    <property type="entry name" value="AAA+_ATPase"/>
</dbReference>